<keyword evidence="6" id="KW-1185">Reference proteome</keyword>
<dbReference type="InterPro" id="IPR016032">
    <property type="entry name" value="Sig_transdc_resp-reg_C-effctor"/>
</dbReference>
<keyword evidence="2" id="KW-0238">DNA-binding</keyword>
<evidence type="ECO:0000259" key="4">
    <source>
        <dbReference type="PROSITE" id="PS50043"/>
    </source>
</evidence>
<dbReference type="Pfam" id="PF00196">
    <property type="entry name" value="GerE"/>
    <property type="match status" value="1"/>
</dbReference>
<dbReference type="PROSITE" id="PS50043">
    <property type="entry name" value="HTH_LUXR_2"/>
    <property type="match status" value="1"/>
</dbReference>
<dbReference type="InterPro" id="IPR041664">
    <property type="entry name" value="AAA_16"/>
</dbReference>
<dbReference type="RefSeq" id="WP_167148092.1">
    <property type="nucleotide sequence ID" value="NZ_JAAMOX010000001.1"/>
</dbReference>
<proteinExistence type="predicted"/>
<gene>
    <name evidence="5" type="ORF">FHX76_000775</name>
</gene>
<evidence type="ECO:0000256" key="1">
    <source>
        <dbReference type="ARBA" id="ARBA00023015"/>
    </source>
</evidence>
<dbReference type="Gene3D" id="3.40.50.300">
    <property type="entry name" value="P-loop containing nucleotide triphosphate hydrolases"/>
    <property type="match status" value="1"/>
</dbReference>
<evidence type="ECO:0000313" key="6">
    <source>
        <dbReference type="Proteomes" id="UP000541033"/>
    </source>
</evidence>
<dbReference type="AlphaFoldDB" id="A0A7X5QZZ6"/>
<evidence type="ECO:0000256" key="3">
    <source>
        <dbReference type="ARBA" id="ARBA00023163"/>
    </source>
</evidence>
<dbReference type="SUPFAM" id="SSF46894">
    <property type="entry name" value="C-terminal effector domain of the bipartite response regulators"/>
    <property type="match status" value="1"/>
</dbReference>
<dbReference type="CDD" id="cd06170">
    <property type="entry name" value="LuxR_C_like"/>
    <property type="match status" value="1"/>
</dbReference>
<dbReference type="PANTHER" id="PTHR44688">
    <property type="entry name" value="DNA-BINDING TRANSCRIPTIONAL ACTIVATOR DEVR_DOSR"/>
    <property type="match status" value="1"/>
</dbReference>
<comment type="caution">
    <text evidence="5">The sequence shown here is derived from an EMBL/GenBank/DDBJ whole genome shotgun (WGS) entry which is preliminary data.</text>
</comment>
<evidence type="ECO:0000313" key="5">
    <source>
        <dbReference type="EMBL" id="NIH52907.1"/>
    </source>
</evidence>
<dbReference type="InterPro" id="IPR000792">
    <property type="entry name" value="Tscrpt_reg_LuxR_C"/>
</dbReference>
<protein>
    <submittedName>
        <fullName evidence="5">LuxR family maltose regulon positive regulatory protein</fullName>
    </submittedName>
</protein>
<dbReference type="Pfam" id="PF13191">
    <property type="entry name" value="AAA_16"/>
    <property type="match status" value="1"/>
</dbReference>
<organism evidence="5 6">
    <name type="scientific">Lysinibacter cavernae</name>
    <dbReference type="NCBI Taxonomy" id="1640652"/>
    <lineage>
        <taxon>Bacteria</taxon>
        <taxon>Bacillati</taxon>
        <taxon>Actinomycetota</taxon>
        <taxon>Actinomycetes</taxon>
        <taxon>Micrococcales</taxon>
        <taxon>Microbacteriaceae</taxon>
        <taxon>Lysinibacter</taxon>
    </lineage>
</organism>
<dbReference type="SUPFAM" id="SSF52540">
    <property type="entry name" value="P-loop containing nucleoside triphosphate hydrolases"/>
    <property type="match status" value="1"/>
</dbReference>
<evidence type="ECO:0000256" key="2">
    <source>
        <dbReference type="ARBA" id="ARBA00023125"/>
    </source>
</evidence>
<dbReference type="Gene3D" id="1.10.10.10">
    <property type="entry name" value="Winged helix-like DNA-binding domain superfamily/Winged helix DNA-binding domain"/>
    <property type="match status" value="1"/>
</dbReference>
<dbReference type="GO" id="GO:0006355">
    <property type="term" value="P:regulation of DNA-templated transcription"/>
    <property type="evidence" value="ECO:0007669"/>
    <property type="project" value="InterPro"/>
</dbReference>
<dbReference type="EMBL" id="JAAMOX010000001">
    <property type="protein sequence ID" value="NIH52907.1"/>
    <property type="molecule type" value="Genomic_DNA"/>
</dbReference>
<dbReference type="InterPro" id="IPR027417">
    <property type="entry name" value="P-loop_NTPase"/>
</dbReference>
<reference evidence="5 6" key="1">
    <citation type="submission" date="2020-02" db="EMBL/GenBank/DDBJ databases">
        <title>Sequencing the genomes of 1000 actinobacteria strains.</title>
        <authorList>
            <person name="Klenk H.-P."/>
        </authorList>
    </citation>
    <scope>NUCLEOTIDE SEQUENCE [LARGE SCALE GENOMIC DNA]</scope>
    <source>
        <strain evidence="5 6">DSM 27960</strain>
    </source>
</reference>
<keyword evidence="3" id="KW-0804">Transcription</keyword>
<sequence length="877" mass="96244">MAGTHSEMGAVFLPRPRLVRRLQRQAPLTLVSGIVGSGKSTLINEWLAGQHSDDVAATVRLSLNSTLTTRLSIWAAVVESTLQKSPDHEAFGNRALLGMLQRGIEPENLMEQFLDVLATHSTPATLVIEDLQWAPDEIVHDLIRLVTESHRLFVVITTNDDTAINDLAAERGIVTKRIREASLAMSSTEIFELLRLSVAENDETLSDIAAIINDDVAGHALSVELAIEQYRRSQPGVPWVGVDLDHIAMHMHRVASASGPNDYEAANFMGFVGSLSVARQFTVEVARLLFRQEAVADYFDRLNQNHLGEWVANHVLDELEFVWSPHVWTRLQRSSGIRTRSPFIQEQRRRLAEWDVAHGLFDRAVGLYLFDGEWASAEHVVRHHFRDLLEGPPAELVESFLALDSAQLEAYPSLYLANALLRIRSSGLNGAGEDLLRKYLQVQTNHTSTNPGDYLRDIAGLAAVHGLLGQGAEARHWALRGREVVVGSDAATLGALGVNESFASDCLALAQALLQLDEFAAATEMFRYSLEYGRPGGVVVEDAQVALFALSEFFGETNILSADGYATASATLPMRSVTREANQALYYVGRAWAELDAGDPERGLIEASAAVQCVDVPERWGLVVGTRVFALVTAGHSSYAADLFNDYLEKRIASRGDESVNSFMLFVGVTANLSAGRLVDAQRFVAQLTAADPLSAMARALYALVISDHEGALAALDLNLQRPIFTSRVTVAFWLMRATAALRGGSREVALEYLERAVIPAVQNKLRFIFSCISREDFDALRVLAEERGGRPLINHMDELSSASHFMPKALVNSSLTDRETAVLRISQKVSTNAQIAEELFVSVNTVKSQLRSVYKKLGVSDRDDALALAARLGLFD</sequence>
<dbReference type="PANTHER" id="PTHR44688:SF16">
    <property type="entry name" value="DNA-BINDING TRANSCRIPTIONAL ACTIVATOR DEVR_DOSR"/>
    <property type="match status" value="1"/>
</dbReference>
<feature type="domain" description="HTH luxR-type" evidence="4">
    <location>
        <begin position="809"/>
        <end position="874"/>
    </location>
</feature>
<accession>A0A7X5QZZ6</accession>
<dbReference type="InterPro" id="IPR036388">
    <property type="entry name" value="WH-like_DNA-bd_sf"/>
</dbReference>
<name>A0A7X5QZZ6_9MICO</name>
<dbReference type="GO" id="GO:0003677">
    <property type="term" value="F:DNA binding"/>
    <property type="evidence" value="ECO:0007669"/>
    <property type="project" value="UniProtKB-KW"/>
</dbReference>
<dbReference type="SMART" id="SM00421">
    <property type="entry name" value="HTH_LUXR"/>
    <property type="match status" value="1"/>
</dbReference>
<keyword evidence="1" id="KW-0805">Transcription regulation</keyword>
<dbReference type="Proteomes" id="UP000541033">
    <property type="component" value="Unassembled WGS sequence"/>
</dbReference>